<gene>
    <name evidence="1" type="ORF">UFOVP431_8</name>
</gene>
<reference evidence="1" key="1">
    <citation type="submission" date="2020-04" db="EMBL/GenBank/DDBJ databases">
        <authorList>
            <person name="Chiriac C."/>
            <person name="Salcher M."/>
            <person name="Ghai R."/>
            <person name="Kavagutti S V."/>
        </authorList>
    </citation>
    <scope>NUCLEOTIDE SEQUENCE</scope>
</reference>
<name>A0A6J5MTY2_9CAUD</name>
<sequence>MQTHGKAVFGGKLVLSVHKERVAVKPCNSFQVKKISFSDCVVWMLQLKTLDGDLYFRTYRQTKAALMSDGRQATAMGLLEARRTLRECVRRADAENSIKTIYDKLETRWLNNLYGLTQQVDVGNYVENNAGILEVELAVRWPDSPFRFTGAN</sequence>
<organism evidence="1">
    <name type="scientific">uncultured Caudovirales phage</name>
    <dbReference type="NCBI Taxonomy" id="2100421"/>
    <lineage>
        <taxon>Viruses</taxon>
        <taxon>Duplodnaviria</taxon>
        <taxon>Heunggongvirae</taxon>
        <taxon>Uroviricota</taxon>
        <taxon>Caudoviricetes</taxon>
        <taxon>Peduoviridae</taxon>
        <taxon>Maltschvirus</taxon>
        <taxon>Maltschvirus maltsch</taxon>
    </lineage>
</organism>
<dbReference type="EMBL" id="LR796483">
    <property type="protein sequence ID" value="CAB4147039.1"/>
    <property type="molecule type" value="Genomic_DNA"/>
</dbReference>
<proteinExistence type="predicted"/>
<accession>A0A6J5MTY2</accession>
<evidence type="ECO:0000313" key="1">
    <source>
        <dbReference type="EMBL" id="CAB4147039.1"/>
    </source>
</evidence>
<protein>
    <submittedName>
        <fullName evidence="1">Uncharacterized protein</fullName>
    </submittedName>
</protein>